<dbReference type="RefSeq" id="WP_123530450.1">
    <property type="nucleotide sequence ID" value="NZ_MOBU01000004.1"/>
</dbReference>
<comment type="caution">
    <text evidence="1">The sequence shown here is derived from an EMBL/GenBank/DDBJ whole genome shotgun (WGS) entry which is preliminary data.</text>
</comment>
<proteinExistence type="predicted"/>
<gene>
    <name evidence="1" type="ORF">BK671_05055</name>
</gene>
<evidence type="ECO:0000313" key="1">
    <source>
        <dbReference type="EMBL" id="RON70901.1"/>
    </source>
</evidence>
<reference evidence="1 2" key="1">
    <citation type="submission" date="2016-10" db="EMBL/GenBank/DDBJ databases">
        <title>Comparative genome analysis of multiple Pseudomonas spp. focuses on biocontrol and plant growth promoting traits.</title>
        <authorList>
            <person name="Tao X.-Y."/>
            <person name="Taylor C.G."/>
        </authorList>
    </citation>
    <scope>NUCLEOTIDE SEQUENCE [LARGE SCALE GENOMIC DNA]</scope>
    <source>
        <strain evidence="1 2">24D3</strain>
    </source>
</reference>
<protein>
    <submittedName>
        <fullName evidence="1">Uncharacterized protein</fullName>
    </submittedName>
</protein>
<dbReference type="Proteomes" id="UP000285757">
    <property type="component" value="Unassembled WGS sequence"/>
</dbReference>
<name>A0A423LRF0_PSEFL</name>
<evidence type="ECO:0000313" key="2">
    <source>
        <dbReference type="Proteomes" id="UP000285757"/>
    </source>
</evidence>
<dbReference type="EMBL" id="MOBU01000004">
    <property type="protein sequence ID" value="RON70901.1"/>
    <property type="molecule type" value="Genomic_DNA"/>
</dbReference>
<organism evidence="1 2">
    <name type="scientific">Pseudomonas fluorescens</name>
    <dbReference type="NCBI Taxonomy" id="294"/>
    <lineage>
        <taxon>Bacteria</taxon>
        <taxon>Pseudomonadati</taxon>
        <taxon>Pseudomonadota</taxon>
        <taxon>Gammaproteobacteria</taxon>
        <taxon>Pseudomonadales</taxon>
        <taxon>Pseudomonadaceae</taxon>
        <taxon>Pseudomonas</taxon>
    </lineage>
</organism>
<dbReference type="AlphaFoldDB" id="A0A423LRF0"/>
<sequence length="62" mass="7059">MITPIQSSANWTDTLKARKNHLTTLMKIVDIKTGKVSNVQTLTVNLIKNEMSYIEDQLKGRK</sequence>
<accession>A0A423LRF0</accession>